<dbReference type="InParanoid" id="A0A024GH33"/>
<dbReference type="Pfam" id="PF04042">
    <property type="entry name" value="DNA_pol_E_B"/>
    <property type="match status" value="1"/>
</dbReference>
<dbReference type="EMBL" id="CAIX01000120">
    <property type="protein sequence ID" value="CCI46198.1"/>
    <property type="molecule type" value="Genomic_DNA"/>
</dbReference>
<feature type="domain" description="DNA polymerase alpha/delta/epsilon subunit B" evidence="4">
    <location>
        <begin position="253"/>
        <end position="430"/>
    </location>
</feature>
<dbReference type="GO" id="GO:0003677">
    <property type="term" value="F:DNA binding"/>
    <property type="evidence" value="ECO:0007669"/>
    <property type="project" value="InterPro"/>
</dbReference>
<evidence type="ECO:0000256" key="1">
    <source>
        <dbReference type="ARBA" id="ARBA00006035"/>
    </source>
</evidence>
<organism evidence="6 7">
    <name type="scientific">Albugo candida</name>
    <dbReference type="NCBI Taxonomy" id="65357"/>
    <lineage>
        <taxon>Eukaryota</taxon>
        <taxon>Sar</taxon>
        <taxon>Stramenopiles</taxon>
        <taxon>Oomycota</taxon>
        <taxon>Peronosporomycetes</taxon>
        <taxon>Albuginales</taxon>
        <taxon>Albuginaceae</taxon>
        <taxon>Albugo</taxon>
    </lineage>
</organism>
<feature type="compositionally biased region" description="Polar residues" evidence="3">
    <location>
        <begin position="247"/>
        <end position="256"/>
    </location>
</feature>
<dbReference type="GO" id="GO:0006271">
    <property type="term" value="P:DNA strand elongation involved in DNA replication"/>
    <property type="evidence" value="ECO:0007669"/>
    <property type="project" value="TreeGrafter"/>
</dbReference>
<dbReference type="Pfam" id="PF18018">
    <property type="entry name" value="DNA_pol_D_N"/>
    <property type="match status" value="1"/>
</dbReference>
<dbReference type="FunCoup" id="A0A024GH33">
    <property type="interactions" value="380"/>
</dbReference>
<dbReference type="InterPro" id="IPR040663">
    <property type="entry name" value="DNA_pol_D_N"/>
</dbReference>
<proteinExistence type="inferred from homology"/>
<dbReference type="Proteomes" id="UP000053237">
    <property type="component" value="Unassembled WGS sequence"/>
</dbReference>
<accession>A0A024GH33</accession>
<dbReference type="PANTHER" id="PTHR10416">
    <property type="entry name" value="DNA POLYMERASE DELTA SUBUNIT 2"/>
    <property type="match status" value="1"/>
</dbReference>
<dbReference type="PANTHER" id="PTHR10416:SF0">
    <property type="entry name" value="DNA POLYMERASE DELTA SUBUNIT 2"/>
    <property type="match status" value="1"/>
</dbReference>
<evidence type="ECO:0008006" key="8">
    <source>
        <dbReference type="Google" id="ProtNLM"/>
    </source>
</evidence>
<evidence type="ECO:0000259" key="5">
    <source>
        <dbReference type="Pfam" id="PF18018"/>
    </source>
</evidence>
<evidence type="ECO:0000256" key="2">
    <source>
        <dbReference type="ARBA" id="ARBA00022705"/>
    </source>
</evidence>
<feature type="domain" description="DNA polymerase delta subunit OB-fold" evidence="5">
    <location>
        <begin position="28"/>
        <end position="159"/>
    </location>
</feature>
<dbReference type="InterPro" id="IPR007185">
    <property type="entry name" value="DNA_pol_a/d/e_bsu"/>
</dbReference>
<dbReference type="GO" id="GO:0043625">
    <property type="term" value="C:delta DNA polymerase complex"/>
    <property type="evidence" value="ECO:0007669"/>
    <property type="project" value="TreeGrafter"/>
</dbReference>
<evidence type="ECO:0000313" key="6">
    <source>
        <dbReference type="EMBL" id="CCI46198.1"/>
    </source>
</evidence>
<evidence type="ECO:0000259" key="4">
    <source>
        <dbReference type="Pfam" id="PF04042"/>
    </source>
</evidence>
<dbReference type="OrthoDB" id="3763at2759"/>
<dbReference type="InterPro" id="IPR024826">
    <property type="entry name" value="DNA_pol_delta/II_ssu"/>
</dbReference>
<evidence type="ECO:0000256" key="3">
    <source>
        <dbReference type="SAM" id="MobiDB-lite"/>
    </source>
</evidence>
<reference evidence="6 7" key="1">
    <citation type="submission" date="2012-05" db="EMBL/GenBank/DDBJ databases">
        <title>Recombination and specialization in a pathogen metapopulation.</title>
        <authorList>
            <person name="Gardiner A."/>
            <person name="Kemen E."/>
            <person name="Schultz-Larsen T."/>
            <person name="MacLean D."/>
            <person name="Van Oosterhout C."/>
            <person name="Jones J.D.G."/>
        </authorList>
    </citation>
    <scope>NUCLEOTIDE SEQUENCE [LARGE SCALE GENOMIC DNA]</scope>
    <source>
        <strain evidence="6 7">Ac Nc2</strain>
    </source>
</reference>
<keyword evidence="2" id="KW-0235">DNA replication</keyword>
<feature type="region of interest" description="Disordered" evidence="3">
    <location>
        <begin position="234"/>
        <end position="256"/>
    </location>
</feature>
<evidence type="ECO:0000313" key="7">
    <source>
        <dbReference type="Proteomes" id="UP000053237"/>
    </source>
</evidence>
<sequence>MTKKERQQVDYTPLYQRFVYKKKSYTQQYSHLYVNRLLVLRNRLTQKISSESTNVPLLPKIIDLQAGVRCIITGTVLKVLKNKPRLFEALISSEQSIDSFLNVGKLASNQGEDQIILEDDSGRVELSGDMFDPDVLVTGVVLAVEGHLGDDVPGFQVQQVFYPCTKPQKPLVQCTKSKYVALVSGLSIGSGSTSVHPIRTQLLFDYLSGRIGTDEELIFVSSIVQTIIVGDSISSGPSADSVRRNPSESPTCVTTSSSFDHKKHKKVSQVQEYEVAATPLREFDQLLATLVSTMRVDLMPGHSDPSNYSLPQQAFHECLFPNACSYSSLRLVTNPYDAEIGNIRFLGHAGQPLESIIQSTGSRSQDPDTSNKNRVTKDNALNCLERCLLWNHIAPTAPDMLSCFPAADEDPFIIDEMPHVFFAGNQRHFETRMWNGAGNDSGVRIISVPCFSESGKIVLVDLQDLSCFPITIQA</sequence>
<comment type="similarity">
    <text evidence="1">Belongs to the DNA polymerase delta/II small subunit family.</text>
</comment>
<dbReference type="Gene3D" id="2.40.50.430">
    <property type="match status" value="1"/>
</dbReference>
<name>A0A024GH33_9STRA</name>
<dbReference type="Gene3D" id="3.60.21.50">
    <property type="match status" value="1"/>
</dbReference>
<keyword evidence="7" id="KW-1185">Reference proteome</keyword>
<protein>
    <recommendedName>
        <fullName evidence="8">DNA polymerase alpha/delta/epsilon subunit B domain-containing protein</fullName>
    </recommendedName>
</protein>
<dbReference type="STRING" id="65357.A0A024GH33"/>
<comment type="caution">
    <text evidence="6">The sequence shown here is derived from an EMBL/GenBank/DDBJ whole genome shotgun (WGS) entry which is preliminary data.</text>
</comment>
<gene>
    <name evidence="6" type="ORF">BN9_071270</name>
</gene>
<dbReference type="AlphaFoldDB" id="A0A024GH33"/>